<keyword evidence="12" id="KW-1185">Reference proteome</keyword>
<dbReference type="GO" id="GO:0004708">
    <property type="term" value="F:MAP kinase kinase activity"/>
    <property type="evidence" value="ECO:0007669"/>
    <property type="project" value="UniProtKB-EC"/>
</dbReference>
<dbReference type="KEGG" id="ccp:CHC_T00008752001"/>
<name>R7QQA8_CHOCR</name>
<evidence type="ECO:0000256" key="5">
    <source>
        <dbReference type="ARBA" id="ARBA00038035"/>
    </source>
</evidence>
<dbReference type="Gene3D" id="3.30.200.20">
    <property type="entry name" value="Phosphorylase Kinase, domain 1"/>
    <property type="match status" value="1"/>
</dbReference>
<gene>
    <name evidence="11" type="ORF">CHC_T00008752001</name>
</gene>
<dbReference type="Gramene" id="CDF39666">
    <property type="protein sequence ID" value="CDF39666"/>
    <property type="gene ID" value="CHC_T00008752001"/>
</dbReference>
<evidence type="ECO:0000256" key="7">
    <source>
        <dbReference type="ARBA" id="ARBA00049014"/>
    </source>
</evidence>
<feature type="domain" description="Protein kinase" evidence="10">
    <location>
        <begin position="80"/>
        <end position="335"/>
    </location>
</feature>
<evidence type="ECO:0000259" key="10">
    <source>
        <dbReference type="PROSITE" id="PS50011"/>
    </source>
</evidence>
<dbReference type="Gene3D" id="1.10.510.10">
    <property type="entry name" value="Transferase(Phosphotransferase) domain 1"/>
    <property type="match status" value="1"/>
</dbReference>
<dbReference type="SUPFAM" id="SSF56112">
    <property type="entry name" value="Protein kinase-like (PK-like)"/>
    <property type="match status" value="1"/>
</dbReference>
<comment type="catalytic activity">
    <reaction evidence="8">
        <text>L-threonyl-[protein] + ATP = O-phospho-L-threonyl-[protein] + ADP + H(+)</text>
        <dbReference type="Rhea" id="RHEA:46608"/>
        <dbReference type="Rhea" id="RHEA-COMP:11060"/>
        <dbReference type="Rhea" id="RHEA-COMP:11605"/>
        <dbReference type="ChEBI" id="CHEBI:15378"/>
        <dbReference type="ChEBI" id="CHEBI:30013"/>
        <dbReference type="ChEBI" id="CHEBI:30616"/>
        <dbReference type="ChEBI" id="CHEBI:61977"/>
        <dbReference type="ChEBI" id="CHEBI:456216"/>
        <dbReference type="EC" id="2.7.12.2"/>
    </reaction>
</comment>
<dbReference type="OrthoDB" id="4817at2759"/>
<dbReference type="EMBL" id="HG002065">
    <property type="protein sequence ID" value="CDF39666.1"/>
    <property type="molecule type" value="Genomic_DNA"/>
</dbReference>
<evidence type="ECO:0000256" key="8">
    <source>
        <dbReference type="ARBA" id="ARBA00049299"/>
    </source>
</evidence>
<keyword evidence="3 11" id="KW-0418">Kinase</keyword>
<dbReference type="GeneID" id="17317677"/>
<dbReference type="PROSITE" id="PS00108">
    <property type="entry name" value="PROTEIN_KINASE_ST"/>
    <property type="match status" value="1"/>
</dbReference>
<evidence type="ECO:0000256" key="2">
    <source>
        <dbReference type="ARBA" id="ARBA00022741"/>
    </source>
</evidence>
<dbReference type="SMART" id="SM00220">
    <property type="entry name" value="S_TKc"/>
    <property type="match status" value="1"/>
</dbReference>
<keyword evidence="2" id="KW-0547">Nucleotide-binding</keyword>
<evidence type="ECO:0000313" key="12">
    <source>
        <dbReference type="Proteomes" id="UP000012073"/>
    </source>
</evidence>
<dbReference type="InterPro" id="IPR000719">
    <property type="entry name" value="Prot_kinase_dom"/>
</dbReference>
<evidence type="ECO:0000256" key="6">
    <source>
        <dbReference type="ARBA" id="ARBA00038999"/>
    </source>
</evidence>
<dbReference type="InterPro" id="IPR011009">
    <property type="entry name" value="Kinase-like_dom_sf"/>
</dbReference>
<dbReference type="AlphaFoldDB" id="R7QQA8"/>
<evidence type="ECO:0000256" key="1">
    <source>
        <dbReference type="ARBA" id="ARBA00022679"/>
    </source>
</evidence>
<dbReference type="PhylomeDB" id="R7QQA8"/>
<comment type="catalytic activity">
    <reaction evidence="7">
        <text>L-seryl-[protein] + ATP = O-phospho-L-seryl-[protein] + ADP + H(+)</text>
        <dbReference type="Rhea" id="RHEA:17989"/>
        <dbReference type="Rhea" id="RHEA-COMP:9863"/>
        <dbReference type="Rhea" id="RHEA-COMP:11604"/>
        <dbReference type="ChEBI" id="CHEBI:15378"/>
        <dbReference type="ChEBI" id="CHEBI:29999"/>
        <dbReference type="ChEBI" id="CHEBI:30616"/>
        <dbReference type="ChEBI" id="CHEBI:83421"/>
        <dbReference type="ChEBI" id="CHEBI:456216"/>
        <dbReference type="EC" id="2.7.12.2"/>
    </reaction>
</comment>
<reference evidence="12" key="1">
    <citation type="journal article" date="2013" name="Proc. Natl. Acad. Sci. U.S.A.">
        <title>Genome structure and metabolic features in the red seaweed Chondrus crispus shed light on evolution of the Archaeplastida.</title>
        <authorList>
            <person name="Collen J."/>
            <person name="Porcel B."/>
            <person name="Carre W."/>
            <person name="Ball S.G."/>
            <person name="Chaparro C."/>
            <person name="Tonon T."/>
            <person name="Barbeyron T."/>
            <person name="Michel G."/>
            <person name="Noel B."/>
            <person name="Valentin K."/>
            <person name="Elias M."/>
            <person name="Artiguenave F."/>
            <person name="Arun A."/>
            <person name="Aury J.M."/>
            <person name="Barbosa-Neto J.F."/>
            <person name="Bothwell J.H."/>
            <person name="Bouget F.Y."/>
            <person name="Brillet L."/>
            <person name="Cabello-Hurtado F."/>
            <person name="Capella-Gutierrez S."/>
            <person name="Charrier B."/>
            <person name="Cladiere L."/>
            <person name="Cock J.M."/>
            <person name="Coelho S.M."/>
            <person name="Colleoni C."/>
            <person name="Czjzek M."/>
            <person name="Da Silva C."/>
            <person name="Delage L."/>
            <person name="Denoeud F."/>
            <person name="Deschamps P."/>
            <person name="Dittami S.M."/>
            <person name="Gabaldon T."/>
            <person name="Gachon C.M."/>
            <person name="Groisillier A."/>
            <person name="Herve C."/>
            <person name="Jabbari K."/>
            <person name="Katinka M."/>
            <person name="Kloareg B."/>
            <person name="Kowalczyk N."/>
            <person name="Labadie K."/>
            <person name="Leblanc C."/>
            <person name="Lopez P.J."/>
            <person name="McLachlan D.H."/>
            <person name="Meslet-Cladiere L."/>
            <person name="Moustafa A."/>
            <person name="Nehr Z."/>
            <person name="Nyvall Collen P."/>
            <person name="Panaud O."/>
            <person name="Partensky F."/>
            <person name="Poulain J."/>
            <person name="Rensing S.A."/>
            <person name="Rousvoal S."/>
            <person name="Samson G."/>
            <person name="Symeonidi A."/>
            <person name="Weissenbach J."/>
            <person name="Zambounis A."/>
            <person name="Wincker P."/>
            <person name="Boyen C."/>
        </authorList>
    </citation>
    <scope>NUCLEOTIDE SEQUENCE [LARGE SCALE GENOMIC DNA]</scope>
    <source>
        <strain evidence="12">cv. Stackhouse</strain>
    </source>
</reference>
<dbReference type="OMA" id="FPYNTWG"/>
<evidence type="ECO:0000256" key="9">
    <source>
        <dbReference type="ARBA" id="ARBA00051693"/>
    </source>
</evidence>
<keyword evidence="1" id="KW-0808">Transferase</keyword>
<comment type="similarity">
    <text evidence="5">Belongs to the protein kinase superfamily. STE Ser/Thr protein kinase family. MAP kinase kinase subfamily.</text>
</comment>
<dbReference type="InterPro" id="IPR008271">
    <property type="entry name" value="Ser/Thr_kinase_AS"/>
</dbReference>
<dbReference type="Proteomes" id="UP000012073">
    <property type="component" value="Unassembled WGS sequence"/>
</dbReference>
<keyword evidence="4" id="KW-0067">ATP-binding</keyword>
<proteinExistence type="inferred from homology"/>
<dbReference type="PROSITE" id="PS50011">
    <property type="entry name" value="PROTEIN_KINASE_DOM"/>
    <property type="match status" value="1"/>
</dbReference>
<evidence type="ECO:0000313" key="11">
    <source>
        <dbReference type="EMBL" id="CDF39666.1"/>
    </source>
</evidence>
<evidence type="ECO:0000256" key="3">
    <source>
        <dbReference type="ARBA" id="ARBA00022777"/>
    </source>
</evidence>
<dbReference type="PANTHER" id="PTHR48013">
    <property type="entry name" value="DUAL SPECIFICITY MITOGEN-ACTIVATED PROTEIN KINASE KINASE 5-RELATED"/>
    <property type="match status" value="1"/>
</dbReference>
<dbReference type="STRING" id="2769.R7QQA8"/>
<organism evidence="11 12">
    <name type="scientific">Chondrus crispus</name>
    <name type="common">Carrageen Irish moss</name>
    <name type="synonym">Polymorpha crispa</name>
    <dbReference type="NCBI Taxonomy" id="2769"/>
    <lineage>
        <taxon>Eukaryota</taxon>
        <taxon>Rhodophyta</taxon>
        <taxon>Florideophyceae</taxon>
        <taxon>Rhodymeniophycidae</taxon>
        <taxon>Gigartinales</taxon>
        <taxon>Gigartinaceae</taxon>
        <taxon>Chondrus</taxon>
    </lineage>
</organism>
<dbReference type="PANTHER" id="PTHR48013:SF9">
    <property type="entry name" value="DUAL SPECIFICITY MITOGEN-ACTIVATED PROTEIN KINASE KINASE 5"/>
    <property type="match status" value="1"/>
</dbReference>
<dbReference type="Pfam" id="PF00069">
    <property type="entry name" value="Pkinase"/>
    <property type="match status" value="1"/>
</dbReference>
<dbReference type="GO" id="GO:0005524">
    <property type="term" value="F:ATP binding"/>
    <property type="evidence" value="ECO:0007669"/>
    <property type="project" value="UniProtKB-KW"/>
</dbReference>
<sequence>MDQRRMAEVQEDQFVFGADGSFNDGGFVISSNGVVEAPERLMRKTSDGAMVEGVPTSSNNVILVKSLDEFRKSYTFRSSTEGSSTLGRGSAGRVYLAHHSRTGRKIAVKEINVYDEEKRKQLRKELQTLISHQSRFLVRSFGAFYDGAGVVHVALEFMDRGSLADIVLQRGRIPEPVVCKLMEHCLRGLAFLHENHILHRDVKTANILLSRKLCRAKLSDFGLARDLEADNTSKTDSFVGTVAYMSPERLHGRRYTYASDIWSLGITVMECVMGKFPFDTPKSYFDIVDAAQSDPAVLVQNEEISNDCVDFIRLCLHADMQERPRARDLLQHEWIRSRKDDANVLREWLDTIPRLHCEDVKVGSELAFNAMEKQRARLRAKADFL</sequence>
<accession>R7QQA8</accession>
<dbReference type="EC" id="2.7.12.2" evidence="6"/>
<comment type="catalytic activity">
    <reaction evidence="9">
        <text>L-tyrosyl-[protein] + ATP = O-phospho-L-tyrosyl-[protein] + ADP + H(+)</text>
        <dbReference type="Rhea" id="RHEA:10596"/>
        <dbReference type="Rhea" id="RHEA-COMP:10136"/>
        <dbReference type="Rhea" id="RHEA-COMP:20101"/>
        <dbReference type="ChEBI" id="CHEBI:15378"/>
        <dbReference type="ChEBI" id="CHEBI:30616"/>
        <dbReference type="ChEBI" id="CHEBI:46858"/>
        <dbReference type="ChEBI" id="CHEBI:61978"/>
        <dbReference type="ChEBI" id="CHEBI:456216"/>
        <dbReference type="EC" id="2.7.12.2"/>
    </reaction>
</comment>
<protein>
    <recommendedName>
        <fullName evidence="6">mitogen-activated protein kinase kinase</fullName>
        <ecNumber evidence="6">2.7.12.2</ecNumber>
    </recommendedName>
</protein>
<dbReference type="RefSeq" id="XP_005709960.1">
    <property type="nucleotide sequence ID" value="XM_005709903.1"/>
</dbReference>
<evidence type="ECO:0000256" key="4">
    <source>
        <dbReference type="ARBA" id="ARBA00022840"/>
    </source>
</evidence>